<dbReference type="EMBL" id="DS858703">
    <property type="protein sequence ID" value="EEC13925.1"/>
    <property type="molecule type" value="Genomic_DNA"/>
</dbReference>
<evidence type="ECO:0000313" key="5">
    <source>
        <dbReference type="EnsemblMetazoa" id="ISCW010764-PA"/>
    </source>
</evidence>
<reference evidence="4 6" key="1">
    <citation type="submission" date="2008-03" db="EMBL/GenBank/DDBJ databases">
        <title>Annotation of Ixodes scapularis.</title>
        <authorList>
            <consortium name="Ixodes scapularis Genome Project Consortium"/>
            <person name="Caler E."/>
            <person name="Hannick L.I."/>
            <person name="Bidwell S."/>
            <person name="Joardar V."/>
            <person name="Thiagarajan M."/>
            <person name="Amedeo P."/>
            <person name="Galinsky K.J."/>
            <person name="Schobel S."/>
            <person name="Inman J."/>
            <person name="Hostetler J."/>
            <person name="Miller J."/>
            <person name="Hammond M."/>
            <person name="Megy K."/>
            <person name="Lawson D."/>
            <person name="Kodira C."/>
            <person name="Sutton G."/>
            <person name="Meyer J."/>
            <person name="Hill C.A."/>
            <person name="Birren B."/>
            <person name="Nene V."/>
            <person name="Collins F."/>
            <person name="Alarcon-Chaidez F."/>
            <person name="Wikel S."/>
            <person name="Strausberg R."/>
        </authorList>
    </citation>
    <scope>NUCLEOTIDE SEQUENCE [LARGE SCALE GENOMIC DNA]</scope>
    <source>
        <strain evidence="6">Wikel</strain>
        <strain evidence="4">Wikel colony</strain>
    </source>
</reference>
<dbReference type="InterPro" id="IPR048385">
    <property type="entry name" value="Med15_central"/>
</dbReference>
<feature type="region of interest" description="Disordered" evidence="1">
    <location>
        <begin position="1"/>
        <end position="108"/>
    </location>
</feature>
<reference evidence="5" key="2">
    <citation type="submission" date="2020-05" db="UniProtKB">
        <authorList>
            <consortium name="EnsemblMetazoa"/>
        </authorList>
    </citation>
    <scope>IDENTIFICATION</scope>
    <source>
        <strain evidence="5">wikel</strain>
    </source>
</reference>
<keyword evidence="7" id="KW-1267">Proteomics identification</keyword>
<evidence type="ECO:0000313" key="6">
    <source>
        <dbReference type="Proteomes" id="UP000001555"/>
    </source>
</evidence>
<proteinExistence type="evidence at protein level"/>
<evidence type="ECO:0000259" key="3">
    <source>
        <dbReference type="Pfam" id="PF21539"/>
    </source>
</evidence>
<keyword evidence="6" id="KW-1185">Reference proteome</keyword>
<dbReference type="EMBL" id="ABJB010604281">
    <property type="status" value="NOT_ANNOTATED_CDS"/>
    <property type="molecule type" value="Genomic_DNA"/>
</dbReference>
<feature type="domain" description="ARC105/Med15 mediator subunit C-terminal" evidence="3">
    <location>
        <begin position="267"/>
        <end position="375"/>
    </location>
</feature>
<dbReference type="HOGENOM" id="CLU_064639_0_0_1"/>
<feature type="domain" description="ARC105/Med15 mediator subunit central" evidence="2">
    <location>
        <begin position="108"/>
        <end position="238"/>
    </location>
</feature>
<dbReference type="PANTHER" id="PTHR31804">
    <property type="entry name" value="MEDIATOR OF RNA POLYMERASE II TRANSCRIPTION SUBUNIT 15"/>
    <property type="match status" value="1"/>
</dbReference>
<dbReference type="Pfam" id="PF21538">
    <property type="entry name" value="Med15_M"/>
    <property type="match status" value="1"/>
</dbReference>
<dbReference type="VEuPathDB" id="VectorBase:ISCW010764"/>
<dbReference type="PaxDb" id="6945-B7Q503"/>
<dbReference type="EMBL" id="ABJB010601553">
    <property type="status" value="NOT_ANNOTATED_CDS"/>
    <property type="molecule type" value="Genomic_DNA"/>
</dbReference>
<feature type="non-terminal residue" evidence="4">
    <location>
        <position position="1"/>
    </location>
</feature>
<feature type="compositionally biased region" description="Polar residues" evidence="1">
    <location>
        <begin position="38"/>
        <end position="47"/>
    </location>
</feature>
<organism>
    <name type="scientific">Ixodes scapularis</name>
    <name type="common">Black-legged tick</name>
    <name type="synonym">Deer tick</name>
    <dbReference type="NCBI Taxonomy" id="6945"/>
    <lineage>
        <taxon>Eukaryota</taxon>
        <taxon>Metazoa</taxon>
        <taxon>Ecdysozoa</taxon>
        <taxon>Arthropoda</taxon>
        <taxon>Chelicerata</taxon>
        <taxon>Arachnida</taxon>
        <taxon>Acari</taxon>
        <taxon>Parasitiformes</taxon>
        <taxon>Ixodida</taxon>
        <taxon>Ixodoidea</taxon>
        <taxon>Ixodidae</taxon>
        <taxon>Ixodinae</taxon>
        <taxon>Ixodes</taxon>
    </lineage>
</organism>
<evidence type="ECO:0007829" key="7">
    <source>
        <dbReference type="PeptideAtlas" id="B7Q503"/>
    </source>
</evidence>
<accession>B7Q503</accession>
<dbReference type="VEuPathDB" id="VectorBase:ISCP_032454"/>
<dbReference type="Pfam" id="PF21539">
    <property type="entry name" value="Med15_C"/>
    <property type="match status" value="1"/>
</dbReference>
<dbReference type="EnsemblMetazoa" id="ISCW010764-RA">
    <property type="protein sequence ID" value="ISCW010764-PA"/>
    <property type="gene ID" value="ISCW010764"/>
</dbReference>
<evidence type="ECO:0000313" key="4">
    <source>
        <dbReference type="EMBL" id="EEC13925.1"/>
    </source>
</evidence>
<sequence length="389" mass="41798">GSAVTAQLAVPNTVNVAPGSSQGPGSNQAAVPSPVAPMSNSVPSQMVPSPAGGYAPSPSSSQVVPSPAGSFLGRTPGTMGAPSPGSTLSTPGNVGGATPSPAARSQSDDQAYLEKLKQLSKYIDPLRRMIARIDKDENRKKELSKMNNLLDILSDPNRRCSMETLLKCEQVLERMELKEKIVRSLVAGRLQAEGFGAAAPAPRAPEQSLCQPLLDAVASHLKSPMFNHTLHRVFGPAITTLLGPSPRGACVSPPAKRRRVPEEGLEIPDLLQGEIAHLDQRFKVQLDPSQHTGSRTVHLICQLDDKNLPCVPPITVAVPENYPSRPPQCNASRDQYDSTQFLRNILQSLDMHLDKMPEKYSVTSLLDTWEMCVRQACSLPDTITAISRD</sequence>
<dbReference type="VEuPathDB" id="VectorBase:ISCI010764"/>
<dbReference type="InterPro" id="IPR048386">
    <property type="entry name" value="Med15_C"/>
</dbReference>
<dbReference type="Proteomes" id="UP000001555">
    <property type="component" value="Unassembled WGS sequence"/>
</dbReference>
<feature type="compositionally biased region" description="Polar residues" evidence="1">
    <location>
        <begin position="10"/>
        <end position="30"/>
    </location>
</feature>
<dbReference type="STRING" id="6945.B7Q503"/>
<feature type="compositionally biased region" description="Low complexity" evidence="1">
    <location>
        <begin position="48"/>
        <end position="67"/>
    </location>
</feature>
<gene>
    <name evidence="4" type="ORF">IscW_ISCW010764</name>
</gene>
<name>B7Q503_IXOSC</name>
<evidence type="ECO:0000259" key="2">
    <source>
        <dbReference type="Pfam" id="PF21538"/>
    </source>
</evidence>
<dbReference type="EMBL" id="ABJB010466241">
    <property type="status" value="NOT_ANNOTATED_CDS"/>
    <property type="molecule type" value="Genomic_DNA"/>
</dbReference>
<dbReference type="AlphaFoldDB" id="B7Q503"/>
<dbReference type="EMBL" id="ABJB011120652">
    <property type="status" value="NOT_ANNOTATED_CDS"/>
    <property type="molecule type" value="Genomic_DNA"/>
</dbReference>
<evidence type="ECO:0000256" key="1">
    <source>
        <dbReference type="SAM" id="MobiDB-lite"/>
    </source>
</evidence>
<protein>
    <submittedName>
        <fullName evidence="4">Positive cofactor 2, subunit of a RNA polymerase II multiprotein coactivator, putative</fullName>
    </submittedName>
</protein>
<dbReference type="InParanoid" id="B7Q503"/>
<dbReference type="PANTHER" id="PTHR31804:SF3">
    <property type="entry name" value="MEDIATOR OF RNA POLYMERASE II TRANSCRIPTION SUBUNIT 15"/>
    <property type="match status" value="1"/>
</dbReference>
<dbReference type="OrthoDB" id="10055322at2759"/>